<evidence type="ECO:0000313" key="2">
    <source>
        <dbReference type="EMBL" id="EOB01081.1"/>
    </source>
</evidence>
<feature type="region of interest" description="Disordered" evidence="1">
    <location>
        <begin position="354"/>
        <end position="390"/>
    </location>
</feature>
<protein>
    <submittedName>
        <fullName evidence="2">Uncharacterized protein</fullName>
    </submittedName>
</protein>
<dbReference type="Proteomes" id="UP000296049">
    <property type="component" value="Unassembled WGS sequence"/>
</dbReference>
<keyword evidence="3" id="KW-1185">Reference proteome</keyword>
<feature type="compositionally biased region" description="Low complexity" evidence="1">
    <location>
        <begin position="360"/>
        <end position="372"/>
    </location>
</feature>
<reference evidence="3" key="1">
    <citation type="journal article" date="2013" name="Nat. Genet.">
        <title>The duck genome and transcriptome provide insight into an avian influenza virus reservoir species.</title>
        <authorList>
            <person name="Huang Y."/>
            <person name="Li Y."/>
            <person name="Burt D.W."/>
            <person name="Chen H."/>
            <person name="Zhang Y."/>
            <person name="Qian W."/>
            <person name="Kim H."/>
            <person name="Gan S."/>
            <person name="Zhao Y."/>
            <person name="Li J."/>
            <person name="Yi K."/>
            <person name="Feng H."/>
            <person name="Zhu P."/>
            <person name="Li B."/>
            <person name="Liu Q."/>
            <person name="Fairley S."/>
            <person name="Magor K.E."/>
            <person name="Du Z."/>
            <person name="Hu X."/>
            <person name="Goodman L."/>
            <person name="Tafer H."/>
            <person name="Vignal A."/>
            <person name="Lee T."/>
            <person name="Kim K.W."/>
            <person name="Sheng Z."/>
            <person name="An Y."/>
            <person name="Searle S."/>
            <person name="Herrero J."/>
            <person name="Groenen M.A."/>
            <person name="Crooijmans R.P."/>
            <person name="Faraut T."/>
            <person name="Cai Q."/>
            <person name="Webster R.G."/>
            <person name="Aldridge J.R."/>
            <person name="Warren W.C."/>
            <person name="Bartschat S."/>
            <person name="Kehr S."/>
            <person name="Marz M."/>
            <person name="Stadler P.F."/>
            <person name="Smith J."/>
            <person name="Kraus R.H."/>
            <person name="Zhao Y."/>
            <person name="Ren L."/>
            <person name="Fei J."/>
            <person name="Morisson M."/>
            <person name="Kaiser P."/>
            <person name="Griffin D.K."/>
            <person name="Rao M."/>
            <person name="Pitel F."/>
            <person name="Wang J."/>
            <person name="Li N."/>
        </authorList>
    </citation>
    <scope>NUCLEOTIDE SEQUENCE [LARGE SCALE GENOMIC DNA]</scope>
</reference>
<gene>
    <name evidence="2" type="ORF">Anapl_10949</name>
</gene>
<dbReference type="EMBL" id="KB743136">
    <property type="protein sequence ID" value="EOB01081.1"/>
    <property type="molecule type" value="Genomic_DNA"/>
</dbReference>
<proteinExistence type="predicted"/>
<name>R0JUA3_ANAPL</name>
<feature type="compositionally biased region" description="Low complexity" evidence="1">
    <location>
        <begin position="307"/>
        <end position="316"/>
    </location>
</feature>
<organism evidence="2 3">
    <name type="scientific">Anas platyrhynchos</name>
    <name type="common">Mallard</name>
    <name type="synonym">Anas boschas</name>
    <dbReference type="NCBI Taxonomy" id="8839"/>
    <lineage>
        <taxon>Eukaryota</taxon>
        <taxon>Metazoa</taxon>
        <taxon>Chordata</taxon>
        <taxon>Craniata</taxon>
        <taxon>Vertebrata</taxon>
        <taxon>Euteleostomi</taxon>
        <taxon>Archelosauria</taxon>
        <taxon>Archosauria</taxon>
        <taxon>Dinosauria</taxon>
        <taxon>Saurischia</taxon>
        <taxon>Theropoda</taxon>
        <taxon>Coelurosauria</taxon>
        <taxon>Aves</taxon>
        <taxon>Neognathae</taxon>
        <taxon>Galloanserae</taxon>
        <taxon>Anseriformes</taxon>
        <taxon>Anatidae</taxon>
        <taxon>Anatinae</taxon>
        <taxon>Anas</taxon>
    </lineage>
</organism>
<evidence type="ECO:0000256" key="1">
    <source>
        <dbReference type="SAM" id="MobiDB-lite"/>
    </source>
</evidence>
<feature type="region of interest" description="Disordered" evidence="1">
    <location>
        <begin position="421"/>
        <end position="447"/>
    </location>
</feature>
<dbReference type="AlphaFoldDB" id="R0JUA3"/>
<accession>R0JUA3</accession>
<sequence>MGSSILGPLRALPSSLLSLTLLLAPVAVQGGTAVLWLALMNTLSDPPVRETRSAPLLPWLCETFSKHTMLSNKSCQRRGYLSLLSTALRDREHCCAAASDGTAQQGALSLSQSTEIRAEITDVLTGITDALLLQQKHFQVDSEPAARCHAIWVVPRMAPVIRTSEKWVVGTVSPGSLSGALLCQMLYAVQPCGAGQFPNLLRSIALLNAKNLSSDLLLSECRINTPEEGLRPVSSCAQRGRAARGRGAARCLLPACPGAPGSAPQLCALLLYPKAGKLSISHMASPRCVPDLLGSHQPLLGPAEPFGSRPAAAGHASARRRAQGMPQTRRPGGHLWVTAAQEPGEPSCPVLPTTPPPCPAALTPLAPRRASATGTEGSRERPGGTGIKGGAARNLRFQLSSQHLHGAGFGCRFLEKEEQAPVGSHRGTLSGAGSGQAHPQRFPTDSPPLSGCAHGRVLFALLLAPPDTEQLKALGYLLGESGALGLCILGLDNPSLLSALDLRAHNPDQSAQKSPEPQG</sequence>
<feature type="region of interest" description="Disordered" evidence="1">
    <location>
        <begin position="303"/>
        <end position="332"/>
    </location>
</feature>
<evidence type="ECO:0000313" key="3">
    <source>
        <dbReference type="Proteomes" id="UP000296049"/>
    </source>
</evidence>